<protein>
    <submittedName>
        <fullName evidence="1">Uncharacterized protein</fullName>
    </submittedName>
</protein>
<gene>
    <name evidence="1" type="ORF">PSm6_50260</name>
</gene>
<name>A0ABM7LGA4_9PSED</name>
<reference evidence="1" key="1">
    <citation type="submission" date="2020-05" db="EMBL/GenBank/DDBJ databases">
        <title>Complete genome sequence of Pseudomonas sp. Sm006.</title>
        <authorList>
            <person name="Takeuchi K."/>
            <person name="Someya N."/>
        </authorList>
    </citation>
    <scope>NUCLEOTIDE SEQUENCE</scope>
    <source>
        <strain evidence="1">Sm006</strain>
    </source>
</reference>
<dbReference type="Proteomes" id="UP001064896">
    <property type="component" value="Chromosome"/>
</dbReference>
<dbReference type="EMBL" id="AP023081">
    <property type="protein sequence ID" value="BCD88619.1"/>
    <property type="molecule type" value="Genomic_DNA"/>
</dbReference>
<keyword evidence="2" id="KW-1185">Reference proteome</keyword>
<evidence type="ECO:0000313" key="2">
    <source>
        <dbReference type="Proteomes" id="UP001064896"/>
    </source>
</evidence>
<organism evidence="1 2">
    <name type="scientific">Pseudomonas solani</name>
    <dbReference type="NCBI Taxonomy" id="2731552"/>
    <lineage>
        <taxon>Bacteria</taxon>
        <taxon>Pseudomonadati</taxon>
        <taxon>Pseudomonadota</taxon>
        <taxon>Gammaproteobacteria</taxon>
        <taxon>Pseudomonadales</taxon>
        <taxon>Pseudomonadaceae</taxon>
        <taxon>Pseudomonas</taxon>
    </lineage>
</organism>
<sequence length="68" mass="7765">MHAADMLVVEAVLAAHEDFVKGPFTHCVLLLIRYELLRVGITSLETDPDLLIYSRKLRARVCFRLVLL</sequence>
<accession>A0ABM7LGA4</accession>
<evidence type="ECO:0000313" key="1">
    <source>
        <dbReference type="EMBL" id="BCD88619.1"/>
    </source>
</evidence>
<proteinExistence type="predicted"/>